<dbReference type="CDD" id="cd12148">
    <property type="entry name" value="fungal_TF_MHR"/>
    <property type="match status" value="1"/>
</dbReference>
<gene>
    <name evidence="8" type="ORF">PhCBS80983_g05313</name>
</gene>
<comment type="subcellular location">
    <subcellularLocation>
        <location evidence="1">Nucleus</location>
    </subcellularLocation>
</comment>
<keyword evidence="5" id="KW-0539">Nucleus</keyword>
<feature type="compositionally biased region" description="Low complexity" evidence="6">
    <location>
        <begin position="83"/>
        <end position="96"/>
    </location>
</feature>
<evidence type="ECO:0000313" key="9">
    <source>
        <dbReference type="Proteomes" id="UP000318582"/>
    </source>
</evidence>
<sequence length="858" mass="93357">MAEETPPLQDWAFPGFNLDLSALLGVDDNQLQSFQDLLFDPQQQQQTFYQPHFDQTAFSNAFPTTTDSPEAFDEYQFDSLAPSSSIHSGRTSSTHSLSGPAFGTFADTHSPPAAYPMDNDGSYEATSTSGPAKRRKQQPSNRASAKLNTRRKACAEAAVSGSVSKSFVAAADGGKEKKRRGTADVKALEDRVNALEAMLASAMADRSPSSPDDSTPSPEQHVKPTAPANTTWPTDGFFDAVGNDVHTTSIPSNQSGDPPTSRQPPVAAHILTASNTDPSQHHPHVSCSNVPSLPTVAAVVNKTWFCDFISTFQQTLQIKALETHVSKKQMVGNAVLADLNDIFVRHDLVEQFFNRRSANAPFDFLHRDSFIQDIEMESPMLLFALYAIVSKTSDNVAVRNSGSFFYQRARKLVPMHIENPTMSGLQGLAFLCAASMGQGLMSAGWMYLGMACRMALFLRLDVDPDELGNFTWAEAESAVQAKSAFMPPVIPPRVKYPCPDAVWEAADVHGNLPEHMVGVSYPAFTAENMKFTDLYGRAIEYNRHALKAGVDLEAFCPTVTVLESEIHRWYRNLPPMVHMVETSQTFTSSLHSNDEAPYHAVTSYMMYKCALCLLRRPRIIAALTCPTRTLAAAQAIEDATAVADDIAAIADLLICPVGTKVHADFISFAAGLGTLEASFIQIMASALARSEQQKDKFEEHQHKFQTLVKLLRALGKRSPPSRLMGDIVSVINQELMARGPTRKCRKPSSTTTTTTNTNTCTSSDPSTSAAPFEEALDDHRDDPADVDDKDDAVGSKDDDGDDDDDAHSDDTDHLIHGLNHDRWVREMVIGVCAAPMGALIQDAALPAGHGGCPASLSH</sequence>
<dbReference type="STRING" id="109895.A0A507DWW5"/>
<feature type="domain" description="Xylanolytic transcriptional activator regulatory" evidence="7">
    <location>
        <begin position="351"/>
        <end position="476"/>
    </location>
</feature>
<feature type="compositionally biased region" description="Polar residues" evidence="6">
    <location>
        <begin position="245"/>
        <end position="260"/>
    </location>
</feature>
<feature type="region of interest" description="Disordered" evidence="6">
    <location>
        <begin position="83"/>
        <end position="149"/>
    </location>
</feature>
<keyword evidence="4" id="KW-0804">Transcription</keyword>
<keyword evidence="9" id="KW-1185">Reference proteome</keyword>
<dbReference type="GO" id="GO:0006351">
    <property type="term" value="P:DNA-templated transcription"/>
    <property type="evidence" value="ECO:0007669"/>
    <property type="project" value="InterPro"/>
</dbReference>
<evidence type="ECO:0000259" key="7">
    <source>
        <dbReference type="Pfam" id="PF04082"/>
    </source>
</evidence>
<feature type="compositionally biased region" description="Low complexity" evidence="6">
    <location>
        <begin position="747"/>
        <end position="768"/>
    </location>
</feature>
<protein>
    <recommendedName>
        <fullName evidence="7">Xylanolytic transcriptional activator regulatory domain-containing protein</fullName>
    </recommendedName>
</protein>
<feature type="region of interest" description="Disordered" evidence="6">
    <location>
        <begin position="202"/>
        <end position="265"/>
    </location>
</feature>
<dbReference type="AlphaFoldDB" id="A0A507DWW5"/>
<dbReference type="PANTHER" id="PTHR47338">
    <property type="entry name" value="ZN(II)2CYS6 TRANSCRIPTION FACTOR (EUROFUNG)-RELATED"/>
    <property type="match status" value="1"/>
</dbReference>
<feature type="region of interest" description="Disordered" evidence="6">
    <location>
        <begin position="738"/>
        <end position="808"/>
    </location>
</feature>
<reference evidence="8 9" key="1">
    <citation type="journal article" date="2019" name="Sci. Rep.">
        <title>Comparative genomics of chytrid fungi reveal insights into the obligate biotrophic and pathogenic lifestyle of Synchytrium endobioticum.</title>
        <authorList>
            <person name="van de Vossenberg B.T.L.H."/>
            <person name="Warris S."/>
            <person name="Nguyen H.D.T."/>
            <person name="van Gent-Pelzer M.P.E."/>
            <person name="Joly D.L."/>
            <person name="van de Geest H.C."/>
            <person name="Bonants P.J.M."/>
            <person name="Smith D.S."/>
            <person name="Levesque C.A."/>
            <person name="van der Lee T.A.J."/>
        </authorList>
    </citation>
    <scope>NUCLEOTIDE SEQUENCE [LARGE SCALE GENOMIC DNA]</scope>
    <source>
        <strain evidence="8 9">CBS 809.83</strain>
    </source>
</reference>
<evidence type="ECO:0000256" key="5">
    <source>
        <dbReference type="ARBA" id="ARBA00023242"/>
    </source>
</evidence>
<dbReference type="GO" id="GO:0000981">
    <property type="term" value="F:DNA-binding transcription factor activity, RNA polymerase II-specific"/>
    <property type="evidence" value="ECO:0007669"/>
    <property type="project" value="InterPro"/>
</dbReference>
<dbReference type="GO" id="GO:0005634">
    <property type="term" value="C:nucleus"/>
    <property type="evidence" value="ECO:0007669"/>
    <property type="project" value="UniProtKB-SubCell"/>
</dbReference>
<dbReference type="GO" id="GO:0003677">
    <property type="term" value="F:DNA binding"/>
    <property type="evidence" value="ECO:0007669"/>
    <property type="project" value="InterPro"/>
</dbReference>
<organism evidence="8 9">
    <name type="scientific">Powellomyces hirtus</name>
    <dbReference type="NCBI Taxonomy" id="109895"/>
    <lineage>
        <taxon>Eukaryota</taxon>
        <taxon>Fungi</taxon>
        <taxon>Fungi incertae sedis</taxon>
        <taxon>Chytridiomycota</taxon>
        <taxon>Chytridiomycota incertae sedis</taxon>
        <taxon>Chytridiomycetes</taxon>
        <taxon>Spizellomycetales</taxon>
        <taxon>Powellomycetaceae</taxon>
        <taxon>Powellomyces</taxon>
    </lineage>
</organism>
<keyword evidence="2" id="KW-0479">Metal-binding</keyword>
<dbReference type="GO" id="GO:0008270">
    <property type="term" value="F:zinc ion binding"/>
    <property type="evidence" value="ECO:0007669"/>
    <property type="project" value="InterPro"/>
</dbReference>
<dbReference type="Pfam" id="PF04082">
    <property type="entry name" value="Fungal_trans"/>
    <property type="match status" value="1"/>
</dbReference>
<evidence type="ECO:0000313" key="8">
    <source>
        <dbReference type="EMBL" id="TPX55438.1"/>
    </source>
</evidence>
<feature type="compositionally biased region" description="Acidic residues" evidence="6">
    <location>
        <begin position="798"/>
        <end position="807"/>
    </location>
</feature>
<dbReference type="InterPro" id="IPR050815">
    <property type="entry name" value="TF_fung"/>
</dbReference>
<evidence type="ECO:0000256" key="4">
    <source>
        <dbReference type="ARBA" id="ARBA00023163"/>
    </source>
</evidence>
<evidence type="ECO:0000256" key="6">
    <source>
        <dbReference type="SAM" id="MobiDB-lite"/>
    </source>
</evidence>
<evidence type="ECO:0000256" key="2">
    <source>
        <dbReference type="ARBA" id="ARBA00022723"/>
    </source>
</evidence>
<comment type="caution">
    <text evidence="8">The sequence shown here is derived from an EMBL/GenBank/DDBJ whole genome shotgun (WGS) entry which is preliminary data.</text>
</comment>
<evidence type="ECO:0000256" key="1">
    <source>
        <dbReference type="ARBA" id="ARBA00004123"/>
    </source>
</evidence>
<name>A0A507DWW5_9FUNG</name>
<accession>A0A507DWW5</accession>
<proteinExistence type="predicted"/>
<keyword evidence="3" id="KW-0805">Transcription regulation</keyword>
<evidence type="ECO:0000256" key="3">
    <source>
        <dbReference type="ARBA" id="ARBA00023015"/>
    </source>
</evidence>
<feature type="compositionally biased region" description="Low complexity" evidence="6">
    <location>
        <begin position="202"/>
        <end position="218"/>
    </location>
</feature>
<dbReference type="Proteomes" id="UP000318582">
    <property type="component" value="Unassembled WGS sequence"/>
</dbReference>
<feature type="compositionally biased region" description="Polar residues" evidence="6">
    <location>
        <begin position="138"/>
        <end position="147"/>
    </location>
</feature>
<dbReference type="PANTHER" id="PTHR47338:SF5">
    <property type="entry name" value="ZN(II)2CYS6 TRANSCRIPTION FACTOR (EUROFUNG)"/>
    <property type="match status" value="1"/>
</dbReference>
<dbReference type="EMBL" id="QEAQ01000110">
    <property type="protein sequence ID" value="TPX55438.1"/>
    <property type="molecule type" value="Genomic_DNA"/>
</dbReference>
<dbReference type="InterPro" id="IPR007219">
    <property type="entry name" value="XnlR_reg_dom"/>
</dbReference>